<proteinExistence type="predicted"/>
<evidence type="ECO:0000313" key="3">
    <source>
        <dbReference type="Proteomes" id="UP000005237"/>
    </source>
</evidence>
<reference evidence="3" key="1">
    <citation type="submission" date="2010-08" db="EMBL/GenBank/DDBJ databases">
        <authorList>
            <consortium name="Caenorhabditis japonica Sequencing Consortium"/>
            <person name="Wilson R.K."/>
        </authorList>
    </citation>
    <scope>NUCLEOTIDE SEQUENCE [LARGE SCALE GENOMIC DNA]</scope>
    <source>
        <strain evidence="3">DF5081</strain>
    </source>
</reference>
<keyword evidence="3" id="KW-1185">Reference proteome</keyword>
<keyword evidence="1" id="KW-1133">Transmembrane helix</keyword>
<sequence length="113" mass="12904">MQTRSTENVLAHWTAGKAFLRNLFAKIIVFWVRQNSSATNTSPILLGNLDMGCKRFRLNLSMKHRIRWIIFVLTWLQLGSVMNCVDVFSFSMVYMEKNATIAAEAGKDDVGFI</sequence>
<dbReference type="AlphaFoldDB" id="A0A8R1ILK6"/>
<dbReference type="Proteomes" id="UP000005237">
    <property type="component" value="Unassembled WGS sequence"/>
</dbReference>
<protein>
    <submittedName>
        <fullName evidence="2">Uncharacterized protein</fullName>
    </submittedName>
</protein>
<reference evidence="2" key="2">
    <citation type="submission" date="2022-06" db="UniProtKB">
        <authorList>
            <consortium name="EnsemblMetazoa"/>
        </authorList>
    </citation>
    <scope>IDENTIFICATION</scope>
    <source>
        <strain evidence="2">DF5081</strain>
    </source>
</reference>
<dbReference type="EnsemblMetazoa" id="CJA38952.1">
    <property type="protein sequence ID" value="CJA38952.1"/>
    <property type="gene ID" value="WBGene00214799"/>
</dbReference>
<accession>A0A8R1ILK6</accession>
<evidence type="ECO:0000313" key="2">
    <source>
        <dbReference type="EnsemblMetazoa" id="CJA38952.1"/>
    </source>
</evidence>
<keyword evidence="1" id="KW-0472">Membrane</keyword>
<organism evidence="2 3">
    <name type="scientific">Caenorhabditis japonica</name>
    <dbReference type="NCBI Taxonomy" id="281687"/>
    <lineage>
        <taxon>Eukaryota</taxon>
        <taxon>Metazoa</taxon>
        <taxon>Ecdysozoa</taxon>
        <taxon>Nematoda</taxon>
        <taxon>Chromadorea</taxon>
        <taxon>Rhabditida</taxon>
        <taxon>Rhabditina</taxon>
        <taxon>Rhabditomorpha</taxon>
        <taxon>Rhabditoidea</taxon>
        <taxon>Rhabditidae</taxon>
        <taxon>Peloderinae</taxon>
        <taxon>Caenorhabditis</taxon>
    </lineage>
</organism>
<evidence type="ECO:0000256" key="1">
    <source>
        <dbReference type="SAM" id="Phobius"/>
    </source>
</evidence>
<keyword evidence="1" id="KW-0812">Transmembrane</keyword>
<feature type="transmembrane region" description="Helical" evidence="1">
    <location>
        <begin position="66"/>
        <end position="88"/>
    </location>
</feature>
<name>A0A8R1ILK6_CAEJA</name>